<feature type="region of interest" description="Disordered" evidence="1">
    <location>
        <begin position="207"/>
        <end position="266"/>
    </location>
</feature>
<dbReference type="Proteomes" id="UP001205105">
    <property type="component" value="Unassembled WGS sequence"/>
</dbReference>
<sequence>MQSQGLQGAGAPATGADPSASSGQANQQAALLQILTLAKLAAQLPAPQPQFFAPPAAATAAFAPPQQLGAPPPGAEASGTSSDRIALPLADATAELEAAPSVAGLKLPVTCNDIRGVVYLDQQVVACYCPQCEQRVAAGHGRPLFSFTRFERHSGSKAKKWRLSIRIDPGAVKEAPIDEPPLALGQWLESKGLVSWAPRGGLKIGPSGCGAGGMGSSDDEGSPLWGDDSGRRAAGQERRLATLGPRQLAYPPNGAAVAPPNGSLLGKRTRREYETPDLPSHADRQQWLAGQLAAFDAVAAAAAATSGDAGSGAAAPGAAEGGSEASGGPWTAALAAKHAAMFSLVYGLLEEGEDRRCCAVLCVLCCAVPHRAVNGRSFNEVYLPWLNDHELPAQRLEVEFATLHAYLRLAGGGGMGWGTVRGLMAAYVKAVMAKAAQR</sequence>
<keyword evidence="3" id="KW-1185">Reference proteome</keyword>
<gene>
    <name evidence="2" type="ORF">COHA_000189</name>
</gene>
<reference evidence="2" key="1">
    <citation type="submission" date="2020-11" db="EMBL/GenBank/DDBJ databases">
        <title>Chlorella ohadii genome sequencing and assembly.</title>
        <authorList>
            <person name="Murik O."/>
            <person name="Treves H."/>
            <person name="Kedem I."/>
            <person name="Shotland Y."/>
            <person name="Kaplan A."/>
        </authorList>
    </citation>
    <scope>NUCLEOTIDE SEQUENCE</scope>
    <source>
        <strain evidence="2">1</strain>
    </source>
</reference>
<protein>
    <recommendedName>
        <fullName evidence="4">SAND domain-containing protein</fullName>
    </recommendedName>
</protein>
<dbReference type="Gene3D" id="3.10.390.10">
    <property type="entry name" value="SAND domain-like"/>
    <property type="match status" value="1"/>
</dbReference>
<evidence type="ECO:0000313" key="3">
    <source>
        <dbReference type="Proteomes" id="UP001205105"/>
    </source>
</evidence>
<feature type="compositionally biased region" description="Low complexity" evidence="1">
    <location>
        <begin position="249"/>
        <end position="262"/>
    </location>
</feature>
<dbReference type="AlphaFoldDB" id="A0AAD5HA58"/>
<dbReference type="InterPro" id="IPR010919">
    <property type="entry name" value="SAND-like_dom_sf"/>
</dbReference>
<evidence type="ECO:0000313" key="2">
    <source>
        <dbReference type="EMBL" id="KAI7846352.1"/>
    </source>
</evidence>
<proteinExistence type="predicted"/>
<feature type="region of interest" description="Disordered" evidence="1">
    <location>
        <begin position="1"/>
        <end position="24"/>
    </location>
</feature>
<feature type="compositionally biased region" description="Basic and acidic residues" evidence="1">
    <location>
        <begin position="228"/>
        <end position="240"/>
    </location>
</feature>
<name>A0AAD5HA58_9CHLO</name>
<evidence type="ECO:0008006" key="4">
    <source>
        <dbReference type="Google" id="ProtNLM"/>
    </source>
</evidence>
<dbReference type="EMBL" id="JADXDR010000004">
    <property type="protein sequence ID" value="KAI7846352.1"/>
    <property type="molecule type" value="Genomic_DNA"/>
</dbReference>
<evidence type="ECO:0000256" key="1">
    <source>
        <dbReference type="SAM" id="MobiDB-lite"/>
    </source>
</evidence>
<accession>A0AAD5HA58</accession>
<organism evidence="2 3">
    <name type="scientific">Chlorella ohadii</name>
    <dbReference type="NCBI Taxonomy" id="2649997"/>
    <lineage>
        <taxon>Eukaryota</taxon>
        <taxon>Viridiplantae</taxon>
        <taxon>Chlorophyta</taxon>
        <taxon>core chlorophytes</taxon>
        <taxon>Trebouxiophyceae</taxon>
        <taxon>Chlorellales</taxon>
        <taxon>Chlorellaceae</taxon>
        <taxon>Chlorella clade</taxon>
        <taxon>Chlorella</taxon>
    </lineage>
</organism>
<comment type="caution">
    <text evidence="2">The sequence shown here is derived from an EMBL/GenBank/DDBJ whole genome shotgun (WGS) entry which is preliminary data.</text>
</comment>